<dbReference type="EMBL" id="PZEV01000005">
    <property type="protein sequence ID" value="PTI52158.1"/>
    <property type="molecule type" value="Genomic_DNA"/>
</dbReference>
<evidence type="ECO:0000313" key="5">
    <source>
        <dbReference type="Proteomes" id="UP000261016"/>
    </source>
</evidence>
<dbReference type="Proteomes" id="UP000240717">
    <property type="component" value="Unassembled WGS sequence"/>
</dbReference>
<protein>
    <submittedName>
        <fullName evidence="2">RNA-metabolising metallo-beta-lactamase</fullName>
    </submittedName>
</protein>
<evidence type="ECO:0000313" key="4">
    <source>
        <dbReference type="Proteomes" id="UP000240717"/>
    </source>
</evidence>
<evidence type="ECO:0000313" key="6">
    <source>
        <dbReference type="Proteomes" id="UP000481807"/>
    </source>
</evidence>
<organism evidence="2 4">
    <name type="scientific">Staphylococcus warneri</name>
    <dbReference type="NCBI Taxonomy" id="1292"/>
    <lineage>
        <taxon>Bacteria</taxon>
        <taxon>Bacillati</taxon>
        <taxon>Bacillota</taxon>
        <taxon>Bacilli</taxon>
        <taxon>Bacillales</taxon>
        <taxon>Staphylococcaceae</taxon>
        <taxon>Staphylococcus</taxon>
    </lineage>
</organism>
<evidence type="ECO:0000313" key="1">
    <source>
        <dbReference type="EMBL" id="NBH29465.1"/>
    </source>
</evidence>
<sequence length="32" mass="3873">MRMSLFFFFIKLKMLPPIINPRPYINSPFIIS</sequence>
<dbReference type="EMBL" id="QSTD01000001">
    <property type="protein sequence ID" value="RGM32573.1"/>
    <property type="molecule type" value="Genomic_DNA"/>
</dbReference>
<name>A0A2T4Q2S4_STAWA</name>
<proteinExistence type="predicted"/>
<gene>
    <name evidence="2" type="ORF">BU085_02495</name>
    <name evidence="1" type="ORF">D3Z30_00525</name>
    <name evidence="3" type="ORF">DXC19_03460</name>
</gene>
<dbReference type="AlphaFoldDB" id="A0A2T4Q2S4"/>
<evidence type="ECO:0000313" key="3">
    <source>
        <dbReference type="EMBL" id="RGM32573.1"/>
    </source>
</evidence>
<reference evidence="2" key="2">
    <citation type="submission" date="2018-03" db="EMBL/GenBank/DDBJ databases">
        <authorList>
            <person name="Keele B.F."/>
        </authorList>
    </citation>
    <scope>NUCLEOTIDE SEQUENCE</scope>
    <source>
        <strain evidence="2">SNUC 2993</strain>
    </source>
</reference>
<reference evidence="2 4" key="1">
    <citation type="journal article" date="2016" name="Front. Microbiol.">
        <title>Comprehensive Phylogenetic Analysis of Bovine Non-aureus Staphylococci Species Based on Whole-Genome Sequencing.</title>
        <authorList>
            <person name="Naushad S."/>
            <person name="Barkema H.W."/>
            <person name="Luby C."/>
            <person name="Condas L.A."/>
            <person name="Nobrega D.B."/>
            <person name="Carson D.A."/>
            <person name="De Buck J."/>
        </authorList>
    </citation>
    <scope>NUCLEOTIDE SEQUENCE [LARGE SCALE GENOMIC DNA]</scope>
    <source>
        <strain evidence="2 4">SNUC 2993</strain>
    </source>
</reference>
<dbReference type="Proteomes" id="UP000481807">
    <property type="component" value="Unassembled WGS sequence"/>
</dbReference>
<dbReference type="EMBL" id="QXWP01000001">
    <property type="protein sequence ID" value="NBH29465.1"/>
    <property type="molecule type" value="Genomic_DNA"/>
</dbReference>
<reference evidence="1 6" key="4">
    <citation type="submission" date="2018-08" db="EMBL/GenBank/DDBJ databases">
        <title>Murine metabolic-syndrome-specific gut microbial biobank.</title>
        <authorList>
            <person name="Liu C."/>
        </authorList>
    </citation>
    <scope>NUCLEOTIDE SEQUENCE [LARGE SCALE GENOMIC DNA]</scope>
    <source>
        <strain evidence="1 6">1XD21-27</strain>
    </source>
</reference>
<comment type="caution">
    <text evidence="2">The sequence shown here is derived from an EMBL/GenBank/DDBJ whole genome shotgun (WGS) entry which is preliminary data.</text>
</comment>
<dbReference type="Proteomes" id="UP000261016">
    <property type="component" value="Unassembled WGS sequence"/>
</dbReference>
<reference evidence="3 5" key="3">
    <citation type="submission" date="2018-08" db="EMBL/GenBank/DDBJ databases">
        <title>A genome reference for cultivated species of the human gut microbiota.</title>
        <authorList>
            <person name="Zou Y."/>
            <person name="Xue W."/>
            <person name="Luo G."/>
        </authorList>
    </citation>
    <scope>NUCLEOTIDE SEQUENCE [LARGE SCALE GENOMIC DNA]</scope>
    <source>
        <strain evidence="3 5">OM08-17AT</strain>
    </source>
</reference>
<accession>A0A2T4Q2S4</accession>
<evidence type="ECO:0000313" key="2">
    <source>
        <dbReference type="EMBL" id="PTI52158.1"/>
    </source>
</evidence>